<organism evidence="7 8">
    <name type="scientific">Aureobasidium pullulans</name>
    <name type="common">Black yeast</name>
    <name type="synonym">Pullularia pullulans</name>
    <dbReference type="NCBI Taxonomy" id="5580"/>
    <lineage>
        <taxon>Eukaryota</taxon>
        <taxon>Fungi</taxon>
        <taxon>Dikarya</taxon>
        <taxon>Ascomycota</taxon>
        <taxon>Pezizomycotina</taxon>
        <taxon>Dothideomycetes</taxon>
        <taxon>Dothideomycetidae</taxon>
        <taxon>Dothideales</taxon>
        <taxon>Saccotheciaceae</taxon>
        <taxon>Aureobasidium</taxon>
    </lineage>
</organism>
<dbReference type="PIRSF" id="PIRSF000103">
    <property type="entry name" value="HIBADH"/>
    <property type="match status" value="1"/>
</dbReference>
<evidence type="ECO:0000256" key="3">
    <source>
        <dbReference type="ARBA" id="ARBA00023027"/>
    </source>
</evidence>
<dbReference type="PANTHER" id="PTHR43580:SF8">
    <property type="entry name" value="6-PHOSPHOGLUCONATE DEHYDROGENASE NADP-BINDING DOMAIN-CONTAINING PROTEIN-RELATED"/>
    <property type="match status" value="1"/>
</dbReference>
<keyword evidence="3" id="KW-0520">NAD</keyword>
<dbReference type="EMBL" id="QZBZ01000057">
    <property type="protein sequence ID" value="TIA38817.1"/>
    <property type="molecule type" value="Genomic_DNA"/>
</dbReference>
<dbReference type="SUPFAM" id="SSF48179">
    <property type="entry name" value="6-phosphogluconate dehydrogenase C-terminal domain-like"/>
    <property type="match status" value="1"/>
</dbReference>
<dbReference type="InterPro" id="IPR006115">
    <property type="entry name" value="6PGDH_NADP-bd"/>
</dbReference>
<evidence type="ECO:0000256" key="1">
    <source>
        <dbReference type="ARBA" id="ARBA00007598"/>
    </source>
</evidence>
<dbReference type="SUPFAM" id="SSF51735">
    <property type="entry name" value="NAD(P)-binding Rossmann-fold domains"/>
    <property type="match status" value="1"/>
</dbReference>
<dbReference type="InterPro" id="IPR015815">
    <property type="entry name" value="HIBADH-related"/>
</dbReference>
<dbReference type="GO" id="GO:0051287">
    <property type="term" value="F:NAD binding"/>
    <property type="evidence" value="ECO:0007669"/>
    <property type="project" value="InterPro"/>
</dbReference>
<protein>
    <submittedName>
        <fullName evidence="7">NAD(P)-binding protein</fullName>
    </submittedName>
</protein>
<dbReference type="InterPro" id="IPR051265">
    <property type="entry name" value="HIBADH-related_NP60_sf"/>
</dbReference>
<name>A0A4V4LG04_AURPU</name>
<feature type="active site" evidence="4">
    <location>
        <position position="188"/>
    </location>
</feature>
<dbReference type="Pfam" id="PF03446">
    <property type="entry name" value="NAD_binding_2"/>
    <property type="match status" value="1"/>
</dbReference>
<feature type="domain" description="6-phosphogluconate dehydrogenase NADP-binding" evidence="5">
    <location>
        <begin position="19"/>
        <end position="177"/>
    </location>
</feature>
<evidence type="ECO:0000259" key="6">
    <source>
        <dbReference type="Pfam" id="PF14833"/>
    </source>
</evidence>
<dbReference type="AlphaFoldDB" id="A0A4V4LG04"/>
<dbReference type="Pfam" id="PF14833">
    <property type="entry name" value="NAD_binding_11"/>
    <property type="match status" value="1"/>
</dbReference>
<proteinExistence type="inferred from homology"/>
<evidence type="ECO:0000256" key="4">
    <source>
        <dbReference type="PIRSR" id="PIRSR000103-1"/>
    </source>
</evidence>
<dbReference type="Gene3D" id="1.10.1040.10">
    <property type="entry name" value="N-(1-d-carboxylethyl)-l-norvaline Dehydrogenase, domain 2"/>
    <property type="match status" value="1"/>
</dbReference>
<evidence type="ECO:0000313" key="8">
    <source>
        <dbReference type="Proteomes" id="UP000308724"/>
    </source>
</evidence>
<sequence>MGQYFASALRIVPYSHFQFGLGSMGIGMSENLQTCLGRQGLSPLRFSNRSLDKGKSLEALGAESVADFPSLVQQSDIIFTMISNDEVLHSLVDEALAVGDLEHKIFVDTSTVHPETSKKVAAKLAEKKAIFVASPVFGASQMAASGQLIFAMAGPSQAIEKIRPYVIGVMAKQIIDCGEDVSRSSLLKITGNIMVIGLQELISEVQVFAEKTGLGTGTAEEFIGSMFGPVLSSYSKRLTSGSYAPPHDKSPGFAVSLSIKDSKHALSIASEAGMRVPAIELALSHMLNARNYAGENLDSSSVYGTLRVEGGLPFWSANSRQGI</sequence>
<reference evidence="7 8" key="1">
    <citation type="submission" date="2018-10" db="EMBL/GenBank/DDBJ databases">
        <title>Fifty Aureobasidium pullulans genomes reveal a recombining polyextremotolerant generalist.</title>
        <authorList>
            <person name="Gostincar C."/>
            <person name="Turk M."/>
            <person name="Zajc J."/>
            <person name="Gunde-Cimerman N."/>
        </authorList>
    </citation>
    <scope>NUCLEOTIDE SEQUENCE [LARGE SCALE GENOMIC DNA]</scope>
    <source>
        <strain evidence="7 8">EXF-1645</strain>
    </source>
</reference>
<dbReference type="Gene3D" id="3.40.50.720">
    <property type="entry name" value="NAD(P)-binding Rossmann-like Domain"/>
    <property type="match status" value="1"/>
</dbReference>
<accession>A0A4V4LG04</accession>
<evidence type="ECO:0000259" key="5">
    <source>
        <dbReference type="Pfam" id="PF03446"/>
    </source>
</evidence>
<dbReference type="PANTHER" id="PTHR43580">
    <property type="entry name" value="OXIDOREDUCTASE GLYR1-RELATED"/>
    <property type="match status" value="1"/>
</dbReference>
<keyword evidence="2" id="KW-0560">Oxidoreductase</keyword>
<dbReference type="GO" id="GO:0016491">
    <property type="term" value="F:oxidoreductase activity"/>
    <property type="evidence" value="ECO:0007669"/>
    <property type="project" value="UniProtKB-KW"/>
</dbReference>
<dbReference type="InterPro" id="IPR013328">
    <property type="entry name" value="6PGD_dom2"/>
</dbReference>
<dbReference type="Proteomes" id="UP000308724">
    <property type="component" value="Unassembled WGS sequence"/>
</dbReference>
<comment type="caution">
    <text evidence="7">The sequence shown here is derived from an EMBL/GenBank/DDBJ whole genome shotgun (WGS) entry which is preliminary data.</text>
</comment>
<feature type="domain" description="3-hydroxyisobutyrate dehydrogenase-like NAD-binding" evidence="6">
    <location>
        <begin position="187"/>
        <end position="304"/>
    </location>
</feature>
<dbReference type="InterPro" id="IPR008927">
    <property type="entry name" value="6-PGluconate_DH-like_C_sf"/>
</dbReference>
<dbReference type="GO" id="GO:0050661">
    <property type="term" value="F:NADP binding"/>
    <property type="evidence" value="ECO:0007669"/>
    <property type="project" value="InterPro"/>
</dbReference>
<dbReference type="InterPro" id="IPR036291">
    <property type="entry name" value="NAD(P)-bd_dom_sf"/>
</dbReference>
<evidence type="ECO:0000256" key="2">
    <source>
        <dbReference type="ARBA" id="ARBA00023002"/>
    </source>
</evidence>
<gene>
    <name evidence="7" type="ORF">D6C78_03735</name>
</gene>
<evidence type="ECO:0000313" key="7">
    <source>
        <dbReference type="EMBL" id="TIA38817.1"/>
    </source>
</evidence>
<comment type="similarity">
    <text evidence="1">Belongs to the HIBADH-related family. NP60 subfamily.</text>
</comment>
<dbReference type="InterPro" id="IPR029154">
    <property type="entry name" value="HIBADH-like_NADP-bd"/>
</dbReference>